<dbReference type="Gene3D" id="3.20.20.370">
    <property type="entry name" value="Glycoside hydrolase/deacetylase"/>
    <property type="match status" value="1"/>
</dbReference>
<evidence type="ECO:0000313" key="3">
    <source>
        <dbReference type="EMBL" id="QGR00230.1"/>
    </source>
</evidence>
<organism evidence="3 4">
    <name type="scientific">Paenibacillus psychroresistens</name>
    <dbReference type="NCBI Taxonomy" id="1778678"/>
    <lineage>
        <taxon>Bacteria</taxon>
        <taxon>Bacillati</taxon>
        <taxon>Bacillota</taxon>
        <taxon>Bacilli</taxon>
        <taxon>Bacillales</taxon>
        <taxon>Paenibacillaceae</taxon>
        <taxon>Paenibacillus</taxon>
    </lineage>
</organism>
<proteinExistence type="predicted"/>
<dbReference type="Proteomes" id="UP000426246">
    <property type="component" value="Chromosome"/>
</dbReference>
<dbReference type="PANTHER" id="PTHR34216:SF7">
    <property type="entry name" value="POLY-BETA-1,6-N-ACETYL-D-GLUCOSAMINE N-DEACETYLASE"/>
    <property type="match status" value="1"/>
</dbReference>
<dbReference type="KEGG" id="ppsc:EHS13_24310"/>
<dbReference type="Pfam" id="PF01522">
    <property type="entry name" value="Polysacc_deac_1"/>
    <property type="match status" value="1"/>
</dbReference>
<dbReference type="AlphaFoldDB" id="A0A6B8RXH7"/>
<evidence type="ECO:0000313" key="4">
    <source>
        <dbReference type="Proteomes" id="UP000426246"/>
    </source>
</evidence>
<keyword evidence="4" id="KW-1185">Reference proteome</keyword>
<dbReference type="SUPFAM" id="SSF88713">
    <property type="entry name" value="Glycoside hydrolase/deacetylase"/>
    <property type="match status" value="1"/>
</dbReference>
<sequence>MIVIIGISLLLFSLNLFKTNIVYKDQIAVLMYHHIYDQDISSSTITTKLFRDQLTLLKNKGYQFISLQQMKEFLDGAPIPKKAVLVTFDDGYESFYNNAYPILKEMSIPAVNFIITGSLEHPQQDIPKKMSREQIKAMLSDSSLIEVQCHTDSLHFKNPLGKAMLVGHLSADGKPETDEQYKHRIVSDTQSCISKLNPLNPAPVDTLAYPYGIYNHEAVDDIQEAGIKYAFTILTKMTTRQADHLRIPRINAGSPDITPAILEKSILRSIIPIK</sequence>
<accession>A0A6B8RXH7</accession>
<dbReference type="InterPro" id="IPR002509">
    <property type="entry name" value="NODB_dom"/>
</dbReference>
<feature type="domain" description="NodB homology" evidence="2">
    <location>
        <begin position="82"/>
        <end position="274"/>
    </location>
</feature>
<dbReference type="InterPro" id="IPR051398">
    <property type="entry name" value="Polysacch_Deacetylase"/>
</dbReference>
<dbReference type="CDD" id="cd10918">
    <property type="entry name" value="CE4_NodB_like_5s_6s"/>
    <property type="match status" value="1"/>
</dbReference>
<evidence type="ECO:0000259" key="2">
    <source>
        <dbReference type="PROSITE" id="PS51677"/>
    </source>
</evidence>
<dbReference type="PANTHER" id="PTHR34216">
    <property type="match status" value="1"/>
</dbReference>
<gene>
    <name evidence="3" type="ORF">EHS13_24310</name>
</gene>
<dbReference type="InterPro" id="IPR011330">
    <property type="entry name" value="Glyco_hydro/deAcase_b/a-brl"/>
</dbReference>
<dbReference type="GO" id="GO:0005975">
    <property type="term" value="P:carbohydrate metabolic process"/>
    <property type="evidence" value="ECO:0007669"/>
    <property type="project" value="InterPro"/>
</dbReference>
<keyword evidence="1" id="KW-0732">Signal</keyword>
<protein>
    <submittedName>
        <fullName evidence="3">Polysaccharide deacetylase family protein</fullName>
    </submittedName>
</protein>
<reference evidence="4" key="1">
    <citation type="submission" date="2018-11" db="EMBL/GenBank/DDBJ databases">
        <title>Complete genome sequence of Paenibacillus sp. ML311-T8.</title>
        <authorList>
            <person name="Nam Y.-D."/>
            <person name="Kang J."/>
            <person name="Chung W.-H."/>
            <person name="Park Y.S."/>
        </authorList>
    </citation>
    <scope>NUCLEOTIDE SEQUENCE [LARGE SCALE GENOMIC DNA]</scope>
    <source>
        <strain evidence="4">ML311-T8</strain>
    </source>
</reference>
<dbReference type="GO" id="GO:0016810">
    <property type="term" value="F:hydrolase activity, acting on carbon-nitrogen (but not peptide) bonds"/>
    <property type="evidence" value="ECO:0007669"/>
    <property type="project" value="InterPro"/>
</dbReference>
<name>A0A6B8RXH7_9BACL</name>
<dbReference type="PROSITE" id="PS51677">
    <property type="entry name" value="NODB"/>
    <property type="match status" value="1"/>
</dbReference>
<evidence type="ECO:0000256" key="1">
    <source>
        <dbReference type="ARBA" id="ARBA00022729"/>
    </source>
</evidence>
<dbReference type="OrthoDB" id="9778320at2"/>
<dbReference type="EMBL" id="CP034235">
    <property type="protein sequence ID" value="QGR00230.1"/>
    <property type="molecule type" value="Genomic_DNA"/>
</dbReference>